<dbReference type="AlphaFoldDB" id="A0A9N8HQJ0"/>
<evidence type="ECO:0000313" key="3">
    <source>
        <dbReference type="EMBL" id="CAB9523718.1"/>
    </source>
</evidence>
<dbReference type="Pfam" id="PF00595">
    <property type="entry name" value="PDZ"/>
    <property type="match status" value="1"/>
</dbReference>
<proteinExistence type="predicted"/>
<dbReference type="PROSITE" id="PS50106">
    <property type="entry name" value="PDZ"/>
    <property type="match status" value="1"/>
</dbReference>
<feature type="domain" description="PDZ" evidence="2">
    <location>
        <begin position="79"/>
        <end position="162"/>
    </location>
</feature>
<dbReference type="EMBL" id="CAICTM010001446">
    <property type="protein sequence ID" value="CAB9523718.1"/>
    <property type="molecule type" value="Genomic_DNA"/>
</dbReference>
<sequence length="271" mass="28910">MTIKEATATAPSSTNAPGEDVEIPLTTVVEILTEPNAQQMNHRGDAIPTITLPTTTATATENAPILQSMEREDEDEIVVVAIVTKPTPSFPVGINLKTDCNGEVFVSRLNGNGLIAQSTNLEQSMRILSVNGVSTENKTPHQLREAIAKAPDQVTIVAARTTGKQQTDSIRQKSVRLNEELARAKERELGNKERVDDNLCGNCCIDCCIYCLAGGCDPHGQHSCCQLCCLGCESGCSALDNDCDCDLLCTCCNCILGCFGCVFQVLGAVSV</sequence>
<organism evidence="3 4">
    <name type="scientific">Seminavis robusta</name>
    <dbReference type="NCBI Taxonomy" id="568900"/>
    <lineage>
        <taxon>Eukaryota</taxon>
        <taxon>Sar</taxon>
        <taxon>Stramenopiles</taxon>
        <taxon>Ochrophyta</taxon>
        <taxon>Bacillariophyta</taxon>
        <taxon>Bacillariophyceae</taxon>
        <taxon>Bacillariophycidae</taxon>
        <taxon>Naviculales</taxon>
        <taxon>Naviculaceae</taxon>
        <taxon>Seminavis</taxon>
    </lineage>
</organism>
<dbReference type="InterPro" id="IPR036034">
    <property type="entry name" value="PDZ_sf"/>
</dbReference>
<feature type="compositionally biased region" description="Low complexity" evidence="1">
    <location>
        <begin position="1"/>
        <end position="17"/>
    </location>
</feature>
<dbReference type="SMART" id="SM00228">
    <property type="entry name" value="PDZ"/>
    <property type="match status" value="1"/>
</dbReference>
<protein>
    <recommendedName>
        <fullName evidence="2">PDZ domain-containing protein</fullName>
    </recommendedName>
</protein>
<accession>A0A9N8HQJ0</accession>
<reference evidence="3" key="1">
    <citation type="submission" date="2020-06" db="EMBL/GenBank/DDBJ databases">
        <authorList>
            <consortium name="Plant Systems Biology data submission"/>
        </authorList>
    </citation>
    <scope>NUCLEOTIDE SEQUENCE</scope>
    <source>
        <strain evidence="3">D6</strain>
    </source>
</reference>
<comment type="caution">
    <text evidence="3">The sequence shown here is derived from an EMBL/GenBank/DDBJ whole genome shotgun (WGS) entry which is preliminary data.</text>
</comment>
<dbReference type="OrthoDB" id="5859304at2759"/>
<dbReference type="Proteomes" id="UP001153069">
    <property type="component" value="Unassembled WGS sequence"/>
</dbReference>
<keyword evidence="4" id="KW-1185">Reference proteome</keyword>
<dbReference type="InterPro" id="IPR001478">
    <property type="entry name" value="PDZ"/>
</dbReference>
<evidence type="ECO:0000256" key="1">
    <source>
        <dbReference type="SAM" id="MobiDB-lite"/>
    </source>
</evidence>
<gene>
    <name evidence="3" type="ORF">SEMRO_1448_G273610.1</name>
</gene>
<dbReference type="Gene3D" id="2.30.42.10">
    <property type="match status" value="1"/>
</dbReference>
<name>A0A9N8HQJ0_9STRA</name>
<dbReference type="SUPFAM" id="SSF50156">
    <property type="entry name" value="PDZ domain-like"/>
    <property type="match status" value="1"/>
</dbReference>
<evidence type="ECO:0000259" key="2">
    <source>
        <dbReference type="PROSITE" id="PS50106"/>
    </source>
</evidence>
<evidence type="ECO:0000313" key="4">
    <source>
        <dbReference type="Proteomes" id="UP001153069"/>
    </source>
</evidence>
<feature type="region of interest" description="Disordered" evidence="1">
    <location>
        <begin position="1"/>
        <end position="22"/>
    </location>
</feature>